<evidence type="ECO:0000313" key="2">
    <source>
        <dbReference type="Proteomes" id="UP000029223"/>
    </source>
</evidence>
<name>A0ABQ0JP38_9VIBR</name>
<proteinExistence type="predicted"/>
<keyword evidence="2" id="KW-1185">Reference proteome</keyword>
<protein>
    <submittedName>
        <fullName evidence="1">Uncharacterized protein</fullName>
    </submittedName>
</protein>
<dbReference type="EMBL" id="BBMS01000083">
    <property type="protein sequence ID" value="GAL30095.1"/>
    <property type="molecule type" value="Genomic_DNA"/>
</dbReference>
<dbReference type="Proteomes" id="UP000029223">
    <property type="component" value="Unassembled WGS sequence"/>
</dbReference>
<reference evidence="2" key="1">
    <citation type="submission" date="2014-09" db="EMBL/GenBank/DDBJ databases">
        <title>Vibrio variabilis JCM 19239. (C206) whole genome shotgun sequence.</title>
        <authorList>
            <person name="Sawabe T."/>
            <person name="Meirelles P."/>
            <person name="Nakanishi M."/>
            <person name="Sayaka M."/>
            <person name="Hattori M."/>
            <person name="Ohkuma M."/>
        </authorList>
    </citation>
    <scope>NUCLEOTIDE SEQUENCE [LARGE SCALE GENOMIC DNA]</scope>
    <source>
        <strain evidence="2">JCM 19239</strain>
    </source>
</reference>
<organism evidence="1 2">
    <name type="scientific">Vibrio variabilis</name>
    <dbReference type="NCBI Taxonomy" id="990271"/>
    <lineage>
        <taxon>Bacteria</taxon>
        <taxon>Pseudomonadati</taxon>
        <taxon>Pseudomonadota</taxon>
        <taxon>Gammaproteobacteria</taxon>
        <taxon>Vibrionales</taxon>
        <taxon>Vibrionaceae</taxon>
        <taxon>Vibrio</taxon>
    </lineage>
</organism>
<comment type="caution">
    <text evidence="1">The sequence shown here is derived from an EMBL/GenBank/DDBJ whole genome shotgun (WGS) entry which is preliminary data.</text>
</comment>
<sequence length="38" mass="4375">MSLLPFHLPKPLFKMITNKLPKVAANRGGFKTNLYMEK</sequence>
<reference evidence="2" key="2">
    <citation type="submission" date="2014-09" db="EMBL/GenBank/DDBJ databases">
        <authorList>
            <consortium name="NBRP consortium"/>
            <person name="Sawabe T."/>
            <person name="Meirelles P."/>
            <person name="Nakanishi M."/>
            <person name="Sayaka M."/>
            <person name="Hattori M."/>
            <person name="Ohkuma M."/>
        </authorList>
    </citation>
    <scope>NUCLEOTIDE SEQUENCE [LARGE SCALE GENOMIC DNA]</scope>
    <source>
        <strain evidence="2">JCM 19239</strain>
    </source>
</reference>
<gene>
    <name evidence="1" type="ORF">JCM19239_7405</name>
</gene>
<evidence type="ECO:0000313" key="1">
    <source>
        <dbReference type="EMBL" id="GAL30095.1"/>
    </source>
</evidence>
<accession>A0ABQ0JP38</accession>